<protein>
    <recommendedName>
        <fullName evidence="3">Alginate lyase 2 domain-containing protein</fullName>
    </recommendedName>
</protein>
<evidence type="ECO:0000256" key="1">
    <source>
        <dbReference type="SAM" id="MobiDB-lite"/>
    </source>
</evidence>
<gene>
    <name evidence="4" type="ORF">KALB_5003</name>
</gene>
<dbReference type="PATRIC" id="fig|1449976.3.peg.5021"/>
<dbReference type="Pfam" id="PF08787">
    <property type="entry name" value="Alginate_lyase2"/>
    <property type="match status" value="1"/>
</dbReference>
<feature type="compositionally biased region" description="Basic and acidic residues" evidence="1">
    <location>
        <begin position="95"/>
        <end position="106"/>
    </location>
</feature>
<reference evidence="4 5" key="1">
    <citation type="journal article" date="2014" name="BMC Genomics">
        <title>Complete genome sequence of producer of the glycopeptide antibiotic Aculeximycin Kutzneria albida DSM 43870T, a representative of minor genus of Pseudonocardiaceae.</title>
        <authorList>
            <person name="Rebets Y."/>
            <person name="Tokovenko B."/>
            <person name="Lushchyk I."/>
            <person name="Ruckert C."/>
            <person name="Zaburannyi N."/>
            <person name="Bechthold A."/>
            <person name="Kalinowski J."/>
            <person name="Luzhetskyy A."/>
        </authorList>
    </citation>
    <scope>NUCLEOTIDE SEQUENCE [LARGE SCALE GENOMIC DNA]</scope>
    <source>
        <strain evidence="4">DSM 43870</strain>
    </source>
</reference>
<dbReference type="RefSeq" id="WP_025358378.1">
    <property type="nucleotide sequence ID" value="NZ_CP007155.1"/>
</dbReference>
<feature type="domain" description="Alginate lyase 2" evidence="3">
    <location>
        <begin position="33"/>
        <end position="245"/>
    </location>
</feature>
<dbReference type="InterPro" id="IPR014895">
    <property type="entry name" value="Alginate_lyase_2"/>
</dbReference>
<evidence type="ECO:0000313" key="4">
    <source>
        <dbReference type="EMBL" id="AHH98365.1"/>
    </source>
</evidence>
<dbReference type="eggNOG" id="COG3291">
    <property type="taxonomic scope" value="Bacteria"/>
</dbReference>
<keyword evidence="2" id="KW-0732">Signal</keyword>
<sequence>MQWILAPVLVFGTLTPLPVAAPQPACGHPAQVLDLKSWKLTLPTGSKGHPTEVKQPALATYEAAPWFTPDAQCDGVRFRAAVNGVTTSGSGYPRSELREMSPDGSREASWSTTSGTSTLEVDEAVTHLPRTKDHVVTAQIHDRDEDVTVFRLEGSKLYVTKGDDTHYRLVTSDYRLGTRFRARFVAGGGQVRAYYNDHLVATTSVDSSGDYFKAGVYTQANCGNSEPCSADNYGEVTVYGLRVSHQG</sequence>
<dbReference type="OrthoDB" id="273319at2"/>
<evidence type="ECO:0000259" key="3">
    <source>
        <dbReference type="Pfam" id="PF08787"/>
    </source>
</evidence>
<dbReference type="SUPFAM" id="SSF49899">
    <property type="entry name" value="Concanavalin A-like lectins/glucanases"/>
    <property type="match status" value="1"/>
</dbReference>
<feature type="region of interest" description="Disordered" evidence="1">
    <location>
        <begin position="89"/>
        <end position="116"/>
    </location>
</feature>
<dbReference type="AlphaFoldDB" id="W5WC77"/>
<proteinExistence type="predicted"/>
<evidence type="ECO:0000256" key="2">
    <source>
        <dbReference type="SAM" id="SignalP"/>
    </source>
</evidence>
<dbReference type="InterPro" id="IPR013320">
    <property type="entry name" value="ConA-like_dom_sf"/>
</dbReference>
<keyword evidence="5" id="KW-1185">Reference proteome</keyword>
<dbReference type="Gene3D" id="2.60.120.200">
    <property type="match status" value="1"/>
</dbReference>
<dbReference type="EMBL" id="CP007155">
    <property type="protein sequence ID" value="AHH98365.1"/>
    <property type="molecule type" value="Genomic_DNA"/>
</dbReference>
<name>W5WC77_9PSEU</name>
<feature type="signal peptide" evidence="2">
    <location>
        <begin position="1"/>
        <end position="20"/>
    </location>
</feature>
<evidence type="ECO:0000313" key="5">
    <source>
        <dbReference type="Proteomes" id="UP000019225"/>
    </source>
</evidence>
<accession>W5WC77</accession>
<organism evidence="4 5">
    <name type="scientific">Kutzneria albida DSM 43870</name>
    <dbReference type="NCBI Taxonomy" id="1449976"/>
    <lineage>
        <taxon>Bacteria</taxon>
        <taxon>Bacillati</taxon>
        <taxon>Actinomycetota</taxon>
        <taxon>Actinomycetes</taxon>
        <taxon>Pseudonocardiales</taxon>
        <taxon>Pseudonocardiaceae</taxon>
        <taxon>Kutzneria</taxon>
    </lineage>
</organism>
<feature type="chain" id="PRO_5039448402" description="Alginate lyase 2 domain-containing protein" evidence="2">
    <location>
        <begin position="21"/>
        <end position="247"/>
    </location>
</feature>
<dbReference type="STRING" id="1449976.KALB_5003"/>
<dbReference type="HOGENOM" id="CLU_081538_0_0_11"/>
<dbReference type="KEGG" id="kal:KALB_5003"/>
<dbReference type="Proteomes" id="UP000019225">
    <property type="component" value="Chromosome"/>
</dbReference>